<keyword evidence="2" id="KW-1185">Reference proteome</keyword>
<dbReference type="EMBL" id="JBHSDY010000005">
    <property type="protein sequence ID" value="MFC4298029.1"/>
    <property type="molecule type" value="Genomic_DNA"/>
</dbReference>
<comment type="caution">
    <text evidence="1">The sequence shown here is derived from an EMBL/GenBank/DDBJ whole genome shotgun (WGS) entry which is preliminary data.</text>
</comment>
<evidence type="ECO:0000313" key="1">
    <source>
        <dbReference type="EMBL" id="MFC4298029.1"/>
    </source>
</evidence>
<accession>A0ABV8RXN5</accession>
<name>A0ABV8RXN5_9BURK</name>
<dbReference type="Proteomes" id="UP001595756">
    <property type="component" value="Unassembled WGS sequence"/>
</dbReference>
<dbReference type="RefSeq" id="WP_376812595.1">
    <property type="nucleotide sequence ID" value="NZ_JBHSDY010000005.1"/>
</dbReference>
<reference evidence="2" key="1">
    <citation type="journal article" date="2019" name="Int. J. Syst. Evol. Microbiol.">
        <title>The Global Catalogue of Microorganisms (GCM) 10K type strain sequencing project: providing services to taxonomists for standard genome sequencing and annotation.</title>
        <authorList>
            <consortium name="The Broad Institute Genomics Platform"/>
            <consortium name="The Broad Institute Genome Sequencing Center for Infectious Disease"/>
            <person name="Wu L."/>
            <person name="Ma J."/>
        </authorList>
    </citation>
    <scope>NUCLEOTIDE SEQUENCE [LARGE SCALE GENOMIC DNA]</scope>
    <source>
        <strain evidence="2">CGMCC 1.19029</strain>
    </source>
</reference>
<organism evidence="1 2">
    <name type="scientific">Castellaniella hirudinis</name>
    <dbReference type="NCBI Taxonomy" id="1144617"/>
    <lineage>
        <taxon>Bacteria</taxon>
        <taxon>Pseudomonadati</taxon>
        <taxon>Pseudomonadota</taxon>
        <taxon>Betaproteobacteria</taxon>
        <taxon>Burkholderiales</taxon>
        <taxon>Alcaligenaceae</taxon>
        <taxon>Castellaniella</taxon>
    </lineage>
</organism>
<sequence length="335" mass="37211">MLNNAPAQVIHFAYYAELRAAISLLSSHGIRISNGDNSYLERSGASKVSSWRTMRTHTVVWKLWEAWAKTPAAEALLLDQLKILPSVTIGDLKASVGRVAANPTLTRWALDLSMGSEHDARNKASYETPTARTPLQPMRAADFEFVRDLWALAEPNGHGLRFEQELVRYLVNAELNDDTVVAGEAARTAWLRRLIDDLEKSTGTPRATLESFFDGESSSSPIFQLAFSPDLNPSNMVARAFFLLRLATLMPNGALTSYPATPAKEWLKDWLEHVGLFDPTDGERPEDKWMDFEHLSQLPVPPMPLPAQLTATPSRSTDTHLLARADAMLAWSTSL</sequence>
<gene>
    <name evidence="1" type="ORF">ACFO0J_08245</name>
</gene>
<proteinExistence type="predicted"/>
<protein>
    <submittedName>
        <fullName evidence="1">Uncharacterized protein</fullName>
    </submittedName>
</protein>
<evidence type="ECO:0000313" key="2">
    <source>
        <dbReference type="Proteomes" id="UP001595756"/>
    </source>
</evidence>